<comment type="similarity">
    <text evidence="2 9">Belongs to the TonB-dependent receptor family.</text>
</comment>
<evidence type="ECO:0000256" key="8">
    <source>
        <dbReference type="ARBA" id="ARBA00023237"/>
    </source>
</evidence>
<comment type="subcellular location">
    <subcellularLocation>
        <location evidence="1 9">Cell outer membrane</location>
        <topology evidence="1 9">Multi-pass membrane protein</topology>
    </subcellularLocation>
</comment>
<keyword evidence="7 12" id="KW-0675">Receptor</keyword>
<keyword evidence="4 9" id="KW-1134">Transmembrane beta strand</keyword>
<feature type="signal peptide" evidence="10">
    <location>
        <begin position="1"/>
        <end position="33"/>
    </location>
</feature>
<evidence type="ECO:0000256" key="9">
    <source>
        <dbReference type="PROSITE-ProRule" id="PRU01360"/>
    </source>
</evidence>
<dbReference type="PROSITE" id="PS52016">
    <property type="entry name" value="TONB_DEPENDENT_REC_3"/>
    <property type="match status" value="1"/>
</dbReference>
<dbReference type="Pfam" id="PF07715">
    <property type="entry name" value="Plug"/>
    <property type="match status" value="1"/>
</dbReference>
<dbReference type="AlphaFoldDB" id="A0A554WB30"/>
<evidence type="ECO:0000313" key="13">
    <source>
        <dbReference type="Proteomes" id="UP000315736"/>
    </source>
</evidence>
<keyword evidence="13" id="KW-1185">Reference proteome</keyword>
<evidence type="ECO:0000259" key="11">
    <source>
        <dbReference type="Pfam" id="PF07715"/>
    </source>
</evidence>
<gene>
    <name evidence="12" type="primary">hemR</name>
    <name evidence="12" type="ORF">Talka_00428</name>
</gene>
<reference evidence="12 13" key="1">
    <citation type="submission" date="2019-07" db="EMBL/GenBank/DDBJ databases">
        <title>Tepidimonas alkaliphilus YIM 72238 draft genome.</title>
        <authorList>
            <person name="Da Costa M.S."/>
            <person name="Froufe H.J.C."/>
            <person name="Egas C."/>
            <person name="Albuquerque L."/>
        </authorList>
    </citation>
    <scope>NUCLEOTIDE SEQUENCE [LARGE SCALE GENOMIC DNA]</scope>
    <source>
        <strain evidence="12 13">YIM 72238</strain>
    </source>
</reference>
<feature type="domain" description="TonB-dependent receptor plug" evidence="11">
    <location>
        <begin position="56"/>
        <end position="152"/>
    </location>
</feature>
<dbReference type="EMBL" id="VJNB01000002">
    <property type="protein sequence ID" value="TSE20765.1"/>
    <property type="molecule type" value="Genomic_DNA"/>
</dbReference>
<dbReference type="GO" id="GO:0044718">
    <property type="term" value="P:siderophore transmembrane transport"/>
    <property type="evidence" value="ECO:0007669"/>
    <property type="project" value="TreeGrafter"/>
</dbReference>
<keyword evidence="5 9" id="KW-0812">Transmembrane</keyword>
<accession>A0A554WB30</accession>
<proteinExistence type="inferred from homology"/>
<dbReference type="InterPro" id="IPR012910">
    <property type="entry name" value="Plug_dom"/>
</dbReference>
<dbReference type="InterPro" id="IPR037066">
    <property type="entry name" value="Plug_dom_sf"/>
</dbReference>
<keyword evidence="8 9" id="KW-0998">Cell outer membrane</keyword>
<keyword evidence="10" id="KW-0732">Signal</keyword>
<dbReference type="GO" id="GO:0015344">
    <property type="term" value="F:siderophore uptake transmembrane transporter activity"/>
    <property type="evidence" value="ECO:0007669"/>
    <property type="project" value="TreeGrafter"/>
</dbReference>
<feature type="chain" id="PRO_5021942005" evidence="10">
    <location>
        <begin position="34"/>
        <end position="698"/>
    </location>
</feature>
<evidence type="ECO:0000256" key="2">
    <source>
        <dbReference type="ARBA" id="ARBA00009810"/>
    </source>
</evidence>
<evidence type="ECO:0000313" key="12">
    <source>
        <dbReference type="EMBL" id="TSE20765.1"/>
    </source>
</evidence>
<dbReference type="InterPro" id="IPR036942">
    <property type="entry name" value="Beta-barrel_TonB_sf"/>
</dbReference>
<name>A0A554WB30_9BURK</name>
<evidence type="ECO:0000256" key="5">
    <source>
        <dbReference type="ARBA" id="ARBA00022692"/>
    </source>
</evidence>
<evidence type="ECO:0000256" key="10">
    <source>
        <dbReference type="SAM" id="SignalP"/>
    </source>
</evidence>
<protein>
    <submittedName>
        <fullName evidence="12">Hemin receptor</fullName>
    </submittedName>
</protein>
<dbReference type="Gene3D" id="2.40.170.20">
    <property type="entry name" value="TonB-dependent receptor, beta-barrel domain"/>
    <property type="match status" value="1"/>
</dbReference>
<evidence type="ECO:0000256" key="3">
    <source>
        <dbReference type="ARBA" id="ARBA00022448"/>
    </source>
</evidence>
<sequence>MLRCPPLAFSLAPRRLRQVALAASAWIAASAAAAMEADLPTVQVSAEADMPDAGTQALDLDAAQRRLARDMQDLLRGEPAVQSGTGTRNGQKIFLRGLDDVNVLVQLDGARQGANLLHHQARVGVDPFLLKRVRLTTGPAPADAGPAALGGAIAFETVDAHDLLRPGQRHGARLAALGDSADRTRGILGSAWTVTDQGLGLLAYTRRELSDRIRAGNGSRLPGTEGDLTTALLKATVLEADGHTLRLSWERWRNDGGYFRANFPWDSNNAIQAWDDQRQQRDTFSVRHRYQDRARGWLDVQTSLYHNLSRLELWGRPPLAATLGDDWRTRSLGWDVRNTARWSLGGWLHELTVGVDRFDDRNQASGWAIPTLRESARNTGVYVQDRVDGGALRLSFGARWDRWHTTYANGYGVRGQRTSPNASLEWDVAPTDPARGDTWTLFAGVGESVRGAKLNQAAWLTKYFLPPRYTTPRPFILGRDGVLRPEVARQQQAGLRVHTHGLWTAGDHAGLQVQRYRIRLRDYQIIPGEGPTAPTDRIVNAPGDIVSQGWELRAHWGNARWHVEGSWSRPRVRNYDGQPLDTTGESARVGVSTGPRLTLDVQHRWSEAWTLGYQLTAVGRLREAPAGRPPKPGYAVHGLQAIWQPHADGRFRLTLAVDNLTDKLYAEHASVRLRLPDGRETAMPEPGRSVRVLADWRF</sequence>
<keyword evidence="3 9" id="KW-0813">Transport</keyword>
<dbReference type="InterPro" id="IPR039426">
    <property type="entry name" value="TonB-dep_rcpt-like"/>
</dbReference>
<dbReference type="PANTHER" id="PTHR30069">
    <property type="entry name" value="TONB-DEPENDENT OUTER MEMBRANE RECEPTOR"/>
    <property type="match status" value="1"/>
</dbReference>
<keyword evidence="6 9" id="KW-0472">Membrane</keyword>
<organism evidence="12 13">
    <name type="scientific">Tepidimonas alkaliphilus</name>
    <dbReference type="NCBI Taxonomy" id="2588942"/>
    <lineage>
        <taxon>Bacteria</taxon>
        <taxon>Pseudomonadati</taxon>
        <taxon>Pseudomonadota</taxon>
        <taxon>Betaproteobacteria</taxon>
        <taxon>Burkholderiales</taxon>
        <taxon>Tepidimonas</taxon>
    </lineage>
</organism>
<evidence type="ECO:0000256" key="1">
    <source>
        <dbReference type="ARBA" id="ARBA00004571"/>
    </source>
</evidence>
<evidence type="ECO:0000256" key="7">
    <source>
        <dbReference type="ARBA" id="ARBA00023170"/>
    </source>
</evidence>
<dbReference type="Gene3D" id="2.170.130.10">
    <property type="entry name" value="TonB-dependent receptor, plug domain"/>
    <property type="match status" value="1"/>
</dbReference>
<dbReference type="GO" id="GO:0009279">
    <property type="term" value="C:cell outer membrane"/>
    <property type="evidence" value="ECO:0007669"/>
    <property type="project" value="UniProtKB-SubCell"/>
</dbReference>
<dbReference type="OrthoDB" id="9790771at2"/>
<dbReference type="PANTHER" id="PTHR30069:SF41">
    <property type="entry name" value="HEME_HEMOPEXIN UTILIZATION PROTEIN C"/>
    <property type="match status" value="1"/>
</dbReference>
<evidence type="ECO:0000256" key="6">
    <source>
        <dbReference type="ARBA" id="ARBA00023136"/>
    </source>
</evidence>
<dbReference type="Proteomes" id="UP000315736">
    <property type="component" value="Unassembled WGS sequence"/>
</dbReference>
<dbReference type="SUPFAM" id="SSF56935">
    <property type="entry name" value="Porins"/>
    <property type="match status" value="1"/>
</dbReference>
<comment type="caution">
    <text evidence="12">The sequence shown here is derived from an EMBL/GenBank/DDBJ whole genome shotgun (WGS) entry which is preliminary data.</text>
</comment>
<evidence type="ECO:0000256" key="4">
    <source>
        <dbReference type="ARBA" id="ARBA00022452"/>
    </source>
</evidence>